<evidence type="ECO:0000256" key="1">
    <source>
        <dbReference type="SAM" id="SignalP"/>
    </source>
</evidence>
<proteinExistence type="predicted"/>
<dbReference type="EMBL" id="QEAS01000003">
    <property type="protein sequence ID" value="PWG81780.1"/>
    <property type="molecule type" value="Genomic_DNA"/>
</dbReference>
<gene>
    <name evidence="2" type="ORF">DDR33_05310</name>
</gene>
<keyword evidence="3" id="KW-1185">Reference proteome</keyword>
<dbReference type="AlphaFoldDB" id="A0A2U2PK61"/>
<protein>
    <submittedName>
        <fullName evidence="2">Gliding motility protein GldN</fullName>
    </submittedName>
</protein>
<accession>A0A2U2PK61</accession>
<dbReference type="Proteomes" id="UP000245647">
    <property type="component" value="Unassembled WGS sequence"/>
</dbReference>
<keyword evidence="1" id="KW-0732">Signal</keyword>
<reference evidence="2 3" key="1">
    <citation type="submission" date="2018-04" db="EMBL/GenBank/DDBJ databases">
        <title>Pedobacter chongqingensis sp. nov., isolated from a rottenly hemp rope.</title>
        <authorList>
            <person name="Cai Y."/>
        </authorList>
    </citation>
    <scope>NUCLEOTIDE SEQUENCE [LARGE SCALE GENOMIC DNA]</scope>
    <source>
        <strain evidence="2 3">FJ4-8</strain>
    </source>
</reference>
<dbReference type="Pfam" id="PF19841">
    <property type="entry name" value="GldN"/>
    <property type="match status" value="1"/>
</dbReference>
<feature type="signal peptide" evidence="1">
    <location>
        <begin position="1"/>
        <end position="20"/>
    </location>
</feature>
<organism evidence="2 3">
    <name type="scientific">Pararcticibacter amylolyticus</name>
    <dbReference type="NCBI Taxonomy" id="2173175"/>
    <lineage>
        <taxon>Bacteria</taxon>
        <taxon>Pseudomonadati</taxon>
        <taxon>Bacteroidota</taxon>
        <taxon>Sphingobacteriia</taxon>
        <taxon>Sphingobacteriales</taxon>
        <taxon>Sphingobacteriaceae</taxon>
        <taxon>Pararcticibacter</taxon>
    </lineage>
</organism>
<name>A0A2U2PK61_9SPHI</name>
<comment type="caution">
    <text evidence="2">The sequence shown here is derived from an EMBL/GenBank/DDBJ whole genome shotgun (WGS) entry which is preliminary data.</text>
</comment>
<sequence>MLKKYLLTVCVASSCLTLFAQDEVPQDGFYHTKDFKNAVATPYPEIRQADVLSVKRIWRDIDTSEGINKLFSSPQSNLMDILKAAIDSGRITAYDPAVSPKNPSGDAFTVPIPGKEVFSRLTDSVMVPVFDKDGYQTGSKMYAGEFNPEAVTKFRLKEDWIFDKGKGSYQPRIIGIAPLIKITAGDSVISEQPAFWLYFPQVRNILAQKEVITNYSTDMSFDDIFILRKFKSTIVKESTPGDLRIKDYAKSDDDMQKESDRIEKSLKDYRKKVWDTPAAN</sequence>
<evidence type="ECO:0000313" key="2">
    <source>
        <dbReference type="EMBL" id="PWG81780.1"/>
    </source>
</evidence>
<evidence type="ECO:0000313" key="3">
    <source>
        <dbReference type="Proteomes" id="UP000245647"/>
    </source>
</evidence>
<dbReference type="InterPro" id="IPR019847">
    <property type="entry name" value="Gliding_motility_assoc_GldN"/>
</dbReference>
<dbReference type="PROSITE" id="PS51257">
    <property type="entry name" value="PROKAR_LIPOPROTEIN"/>
    <property type="match status" value="1"/>
</dbReference>
<dbReference type="OrthoDB" id="1141916at2"/>
<feature type="chain" id="PRO_5015577034" evidence="1">
    <location>
        <begin position="21"/>
        <end position="280"/>
    </location>
</feature>
<dbReference type="RefSeq" id="WP_109414724.1">
    <property type="nucleotide sequence ID" value="NZ_QEAS01000003.1"/>
</dbReference>
<dbReference type="NCBIfam" id="TIGR03523">
    <property type="entry name" value="GldN"/>
    <property type="match status" value="1"/>
</dbReference>